<evidence type="ECO:0000256" key="1">
    <source>
        <dbReference type="SAM" id="MobiDB-lite"/>
    </source>
</evidence>
<dbReference type="EMBL" id="KN833735">
    <property type="protein sequence ID" value="KIK22795.1"/>
    <property type="molecule type" value="Genomic_DNA"/>
</dbReference>
<feature type="compositionally biased region" description="Basic residues" evidence="1">
    <location>
        <begin position="65"/>
        <end position="77"/>
    </location>
</feature>
<dbReference type="AlphaFoldDB" id="A0A0C9YDA5"/>
<dbReference type="HOGENOM" id="CLU_1806973_0_0_1"/>
<evidence type="ECO:0000313" key="2">
    <source>
        <dbReference type="EMBL" id="KIK22795.1"/>
    </source>
</evidence>
<dbReference type="OrthoDB" id="3071436at2759"/>
<keyword evidence="3" id="KW-1185">Reference proteome</keyword>
<dbReference type="Proteomes" id="UP000054018">
    <property type="component" value="Unassembled WGS sequence"/>
</dbReference>
<name>A0A0C9YDA5_9AGAM</name>
<proteinExistence type="predicted"/>
<accession>A0A0C9YDA5</accession>
<protein>
    <submittedName>
        <fullName evidence="2">Uncharacterized protein</fullName>
    </submittedName>
</protein>
<organism evidence="2 3">
    <name type="scientific">Pisolithus microcarpus 441</name>
    <dbReference type="NCBI Taxonomy" id="765257"/>
    <lineage>
        <taxon>Eukaryota</taxon>
        <taxon>Fungi</taxon>
        <taxon>Dikarya</taxon>
        <taxon>Basidiomycota</taxon>
        <taxon>Agaricomycotina</taxon>
        <taxon>Agaricomycetes</taxon>
        <taxon>Agaricomycetidae</taxon>
        <taxon>Boletales</taxon>
        <taxon>Sclerodermatineae</taxon>
        <taxon>Pisolithaceae</taxon>
        <taxon>Pisolithus</taxon>
    </lineage>
</organism>
<feature type="region of interest" description="Disordered" evidence="1">
    <location>
        <begin position="26"/>
        <end position="123"/>
    </location>
</feature>
<sequence>MSEGELDLEAQRAALTSWNAVQRLALESESDQPGPLKSKSQRRTVMPEKSDYLQSTDARVEPRKGKEKRKRDKKRTKKATEKVNAPLNPIEGLIDKVTCRDHKHRERQQTPKAMEPTSAKQPFLTTGRTVDACLCNPVQPVQT</sequence>
<gene>
    <name evidence="2" type="ORF">PISMIDRAFT_11362</name>
</gene>
<reference evidence="2 3" key="1">
    <citation type="submission" date="2014-04" db="EMBL/GenBank/DDBJ databases">
        <authorList>
            <consortium name="DOE Joint Genome Institute"/>
            <person name="Kuo A."/>
            <person name="Kohler A."/>
            <person name="Costa M.D."/>
            <person name="Nagy L.G."/>
            <person name="Floudas D."/>
            <person name="Copeland A."/>
            <person name="Barry K.W."/>
            <person name="Cichocki N."/>
            <person name="Veneault-Fourrey C."/>
            <person name="LaButti K."/>
            <person name="Lindquist E.A."/>
            <person name="Lipzen A."/>
            <person name="Lundell T."/>
            <person name="Morin E."/>
            <person name="Murat C."/>
            <person name="Sun H."/>
            <person name="Tunlid A."/>
            <person name="Henrissat B."/>
            <person name="Grigoriev I.V."/>
            <person name="Hibbett D.S."/>
            <person name="Martin F."/>
            <person name="Nordberg H.P."/>
            <person name="Cantor M.N."/>
            <person name="Hua S.X."/>
        </authorList>
    </citation>
    <scope>NUCLEOTIDE SEQUENCE [LARGE SCALE GENOMIC DNA]</scope>
    <source>
        <strain evidence="2 3">441</strain>
    </source>
</reference>
<reference evidence="3" key="2">
    <citation type="submission" date="2015-01" db="EMBL/GenBank/DDBJ databases">
        <title>Evolutionary Origins and Diversification of the Mycorrhizal Mutualists.</title>
        <authorList>
            <consortium name="DOE Joint Genome Institute"/>
            <consortium name="Mycorrhizal Genomics Consortium"/>
            <person name="Kohler A."/>
            <person name="Kuo A."/>
            <person name="Nagy L.G."/>
            <person name="Floudas D."/>
            <person name="Copeland A."/>
            <person name="Barry K.W."/>
            <person name="Cichocki N."/>
            <person name="Veneault-Fourrey C."/>
            <person name="LaButti K."/>
            <person name="Lindquist E.A."/>
            <person name="Lipzen A."/>
            <person name="Lundell T."/>
            <person name="Morin E."/>
            <person name="Murat C."/>
            <person name="Riley R."/>
            <person name="Ohm R."/>
            <person name="Sun H."/>
            <person name="Tunlid A."/>
            <person name="Henrissat B."/>
            <person name="Grigoriev I.V."/>
            <person name="Hibbett D.S."/>
            <person name="Martin F."/>
        </authorList>
    </citation>
    <scope>NUCLEOTIDE SEQUENCE [LARGE SCALE GENOMIC DNA]</scope>
    <source>
        <strain evidence="3">441</strain>
    </source>
</reference>
<evidence type="ECO:0000313" key="3">
    <source>
        <dbReference type="Proteomes" id="UP000054018"/>
    </source>
</evidence>